<reference evidence="1" key="1">
    <citation type="submission" date="2023-04" db="EMBL/GenBank/DDBJ databases">
        <authorList>
            <person name="Vijverberg K."/>
            <person name="Xiong W."/>
            <person name="Schranz E."/>
        </authorList>
    </citation>
    <scope>NUCLEOTIDE SEQUENCE</scope>
</reference>
<sequence>MEGVPPDLEPDVIMRKKGKNAKLKKKLKPVLDNEPNQLNVPLKAKSVTTLVNKFESEANLIERKNSVELKVEGSTGKIDTSENEIAKLSTGSEVDAMAPLMAPLVNYITIKKEEVSIDDSSSPVFEI</sequence>
<keyword evidence="2" id="KW-1185">Reference proteome</keyword>
<evidence type="ECO:0000313" key="1">
    <source>
        <dbReference type="EMBL" id="CAI9264418.1"/>
    </source>
</evidence>
<dbReference type="EMBL" id="OX465086">
    <property type="protein sequence ID" value="CAI9264418.1"/>
    <property type="molecule type" value="Genomic_DNA"/>
</dbReference>
<name>A0AA35VQJ0_LACSI</name>
<dbReference type="AlphaFoldDB" id="A0AA35VQJ0"/>
<dbReference type="Proteomes" id="UP001177003">
    <property type="component" value="Chromosome 0"/>
</dbReference>
<protein>
    <submittedName>
        <fullName evidence="1">Uncharacterized protein</fullName>
    </submittedName>
</protein>
<organism evidence="1 2">
    <name type="scientific">Lactuca saligna</name>
    <name type="common">Willowleaf lettuce</name>
    <dbReference type="NCBI Taxonomy" id="75948"/>
    <lineage>
        <taxon>Eukaryota</taxon>
        <taxon>Viridiplantae</taxon>
        <taxon>Streptophyta</taxon>
        <taxon>Embryophyta</taxon>
        <taxon>Tracheophyta</taxon>
        <taxon>Spermatophyta</taxon>
        <taxon>Magnoliopsida</taxon>
        <taxon>eudicotyledons</taxon>
        <taxon>Gunneridae</taxon>
        <taxon>Pentapetalae</taxon>
        <taxon>asterids</taxon>
        <taxon>campanulids</taxon>
        <taxon>Asterales</taxon>
        <taxon>Asteraceae</taxon>
        <taxon>Cichorioideae</taxon>
        <taxon>Cichorieae</taxon>
        <taxon>Lactucinae</taxon>
        <taxon>Lactuca</taxon>
    </lineage>
</organism>
<evidence type="ECO:0000313" key="2">
    <source>
        <dbReference type="Proteomes" id="UP001177003"/>
    </source>
</evidence>
<gene>
    <name evidence="1" type="ORF">LSALG_LOCUS5069</name>
</gene>
<proteinExistence type="predicted"/>
<accession>A0AA35VQJ0</accession>